<dbReference type="Pfam" id="PF15165">
    <property type="entry name" value="REC114-like"/>
    <property type="match status" value="2"/>
</dbReference>
<dbReference type="PANTHER" id="PTHR34921">
    <property type="entry name" value="MEIOTIC RECOMBINATION PROTEIN REC114"/>
    <property type="match status" value="1"/>
</dbReference>
<evidence type="ECO:0008006" key="3">
    <source>
        <dbReference type="Google" id="ProtNLM"/>
    </source>
</evidence>
<evidence type="ECO:0000313" key="1">
    <source>
        <dbReference type="EMBL" id="KAF3832356.1"/>
    </source>
</evidence>
<gene>
    <name evidence="1" type="ORF">F7725_026021</name>
</gene>
<dbReference type="Proteomes" id="UP000518266">
    <property type="component" value="Unassembled WGS sequence"/>
</dbReference>
<sequence length="258" mass="28626">MAPGGLSSLGVTSPSVMRRLSSAESESCTWRLVMEERLPRNLRQSPFELVFIGLPMSVSMITVSPLLVSPMPLQLPPEVGDGDSRGFILRLFLRANRDKPDIILTIAESGHLLIFQGQESLDAVPLLGGTNVFKVQQKSDNMILRFTDEGEKRMMRMQFDGSSRKEAIKDCSSAVKKLMEYMSVTAQEDAPLPPNQSPAEIPAPHILGDHALILPRLYRNNSTIQGDLEPILRVLLLDPSFHALVEKVEGELKKLLQE</sequence>
<name>A0A7J5X5X4_DISMA</name>
<protein>
    <recommendedName>
        <fullName evidence="3">Meiotic recombination protein REC114</fullName>
    </recommendedName>
</protein>
<comment type="caution">
    <text evidence="1">The sequence shown here is derived from an EMBL/GenBank/DDBJ whole genome shotgun (WGS) entry which is preliminary data.</text>
</comment>
<keyword evidence="2" id="KW-1185">Reference proteome</keyword>
<organism evidence="1 2">
    <name type="scientific">Dissostichus mawsoni</name>
    <name type="common">Antarctic cod</name>
    <dbReference type="NCBI Taxonomy" id="36200"/>
    <lineage>
        <taxon>Eukaryota</taxon>
        <taxon>Metazoa</taxon>
        <taxon>Chordata</taxon>
        <taxon>Craniata</taxon>
        <taxon>Vertebrata</taxon>
        <taxon>Euteleostomi</taxon>
        <taxon>Actinopterygii</taxon>
        <taxon>Neopterygii</taxon>
        <taxon>Teleostei</taxon>
        <taxon>Neoteleostei</taxon>
        <taxon>Acanthomorphata</taxon>
        <taxon>Eupercaria</taxon>
        <taxon>Perciformes</taxon>
        <taxon>Notothenioidei</taxon>
        <taxon>Nototheniidae</taxon>
        <taxon>Dissostichus</taxon>
    </lineage>
</organism>
<dbReference type="OrthoDB" id="6479200at2759"/>
<reference evidence="1 2" key="1">
    <citation type="submission" date="2020-03" db="EMBL/GenBank/DDBJ databases">
        <title>Dissostichus mawsoni Genome sequencing and assembly.</title>
        <authorList>
            <person name="Park H."/>
        </authorList>
    </citation>
    <scope>NUCLEOTIDE SEQUENCE [LARGE SCALE GENOMIC DNA]</scope>
    <source>
        <strain evidence="1">DM0001</strain>
        <tissue evidence="1">Muscle</tissue>
    </source>
</reference>
<proteinExistence type="predicted"/>
<accession>A0A7J5X5X4</accession>
<dbReference type="PANTHER" id="PTHR34921:SF1">
    <property type="entry name" value="MEIOTIC RECOMBINATION PROTEIN REC114"/>
    <property type="match status" value="1"/>
</dbReference>
<dbReference type="EMBL" id="JAAKFY010000027">
    <property type="protein sequence ID" value="KAF3832356.1"/>
    <property type="molecule type" value="Genomic_DNA"/>
</dbReference>
<dbReference type="InterPro" id="IPR029168">
    <property type="entry name" value="REC114L"/>
</dbReference>
<evidence type="ECO:0000313" key="2">
    <source>
        <dbReference type="Proteomes" id="UP000518266"/>
    </source>
</evidence>
<dbReference type="AlphaFoldDB" id="A0A7J5X5X4"/>